<proteinExistence type="inferred from homology"/>
<dbReference type="Pfam" id="PF01343">
    <property type="entry name" value="Peptidase_S49"/>
    <property type="match status" value="1"/>
</dbReference>
<evidence type="ECO:0000313" key="8">
    <source>
        <dbReference type="Proteomes" id="UP000177126"/>
    </source>
</evidence>
<dbReference type="AlphaFoldDB" id="A0A1G2FSJ2"/>
<organism evidence="7 8">
    <name type="scientific">Candidatus Portnoybacteria bacterium RIFCSPLOWO2_02_FULL_39_11</name>
    <dbReference type="NCBI Taxonomy" id="1802001"/>
    <lineage>
        <taxon>Bacteria</taxon>
        <taxon>Candidatus Portnoyibacteriota</taxon>
    </lineage>
</organism>
<sequence>MKNRIKKILIGIGIVFVLVASFVTIKDEVFYWLFSDSSAGEGGQATLCSEAGNVALLKIHGGIVNYKLDSLETQPEYADTVSSENIVADLEMIENNDAIKAIIVEIDSPGGIGVAGEEIMNSLLKSSKPVTAVIRERAWSAGYMVASAADIIFASRMSEVGSIGVTMSYLDNSKKNKIEGITYNQLSTGKFKDTGNPDKDLTAEEKDILMASLKKTHQIFVEYIAKNRNMDIKAVEKIADGNSFIAQDAKDLGLIDEIGDLSSAKDWLINQLGIEPAVCIYE</sequence>
<evidence type="ECO:0000313" key="7">
    <source>
        <dbReference type="EMBL" id="OGZ41036.1"/>
    </source>
</evidence>
<dbReference type="Proteomes" id="UP000177126">
    <property type="component" value="Unassembled WGS sequence"/>
</dbReference>
<gene>
    <name evidence="7" type="ORF">A3B04_02850</name>
</gene>
<reference evidence="7 8" key="1">
    <citation type="journal article" date="2016" name="Nat. Commun.">
        <title>Thousands of microbial genomes shed light on interconnected biogeochemical processes in an aquifer system.</title>
        <authorList>
            <person name="Anantharaman K."/>
            <person name="Brown C.T."/>
            <person name="Hug L.A."/>
            <person name="Sharon I."/>
            <person name="Castelle C.J."/>
            <person name="Probst A.J."/>
            <person name="Thomas B.C."/>
            <person name="Singh A."/>
            <person name="Wilkins M.J."/>
            <person name="Karaoz U."/>
            <person name="Brodie E.L."/>
            <person name="Williams K.H."/>
            <person name="Hubbard S.S."/>
            <person name="Banfield J.F."/>
        </authorList>
    </citation>
    <scope>NUCLEOTIDE SEQUENCE [LARGE SCALE GENOMIC DNA]</scope>
</reference>
<keyword evidence="5" id="KW-0812">Transmembrane</keyword>
<dbReference type="InterPro" id="IPR029045">
    <property type="entry name" value="ClpP/crotonase-like_dom_sf"/>
</dbReference>
<dbReference type="InterPro" id="IPR002142">
    <property type="entry name" value="Peptidase_S49"/>
</dbReference>
<evidence type="ECO:0000256" key="2">
    <source>
        <dbReference type="ARBA" id="ARBA00022670"/>
    </source>
</evidence>
<dbReference type="InterPro" id="IPR004635">
    <property type="entry name" value="Pept_S49_SppA"/>
</dbReference>
<keyword evidence="5" id="KW-0472">Membrane</keyword>
<evidence type="ECO:0000256" key="4">
    <source>
        <dbReference type="ARBA" id="ARBA00022825"/>
    </source>
</evidence>
<dbReference type="CDD" id="cd07023">
    <property type="entry name" value="S49_Sppa_N_C"/>
    <property type="match status" value="1"/>
</dbReference>
<accession>A0A1G2FSJ2</accession>
<name>A0A1G2FSJ2_9BACT</name>
<dbReference type="PANTHER" id="PTHR42987">
    <property type="entry name" value="PEPTIDASE S49"/>
    <property type="match status" value="1"/>
</dbReference>
<keyword evidence="3" id="KW-0378">Hydrolase</keyword>
<evidence type="ECO:0000256" key="1">
    <source>
        <dbReference type="ARBA" id="ARBA00008683"/>
    </source>
</evidence>
<keyword evidence="5" id="KW-1133">Transmembrane helix</keyword>
<evidence type="ECO:0000256" key="5">
    <source>
        <dbReference type="SAM" id="Phobius"/>
    </source>
</evidence>
<keyword evidence="2" id="KW-0645">Protease</keyword>
<dbReference type="Gene3D" id="3.90.226.10">
    <property type="entry name" value="2-enoyl-CoA Hydratase, Chain A, domain 1"/>
    <property type="match status" value="1"/>
</dbReference>
<evidence type="ECO:0000256" key="3">
    <source>
        <dbReference type="ARBA" id="ARBA00022801"/>
    </source>
</evidence>
<dbReference type="EMBL" id="MHNF01000020">
    <property type="protein sequence ID" value="OGZ41036.1"/>
    <property type="molecule type" value="Genomic_DNA"/>
</dbReference>
<evidence type="ECO:0000259" key="6">
    <source>
        <dbReference type="Pfam" id="PF01343"/>
    </source>
</evidence>
<dbReference type="SUPFAM" id="SSF52096">
    <property type="entry name" value="ClpP/crotonase"/>
    <property type="match status" value="1"/>
</dbReference>
<dbReference type="Gene3D" id="6.20.330.10">
    <property type="match status" value="1"/>
</dbReference>
<dbReference type="PANTHER" id="PTHR42987:SF4">
    <property type="entry name" value="PROTEASE SOHB-RELATED"/>
    <property type="match status" value="1"/>
</dbReference>
<dbReference type="GO" id="GO:0006508">
    <property type="term" value="P:proteolysis"/>
    <property type="evidence" value="ECO:0007669"/>
    <property type="project" value="UniProtKB-KW"/>
</dbReference>
<dbReference type="NCBIfam" id="TIGR00706">
    <property type="entry name" value="SppA_dom"/>
    <property type="match status" value="1"/>
</dbReference>
<comment type="similarity">
    <text evidence="1">Belongs to the peptidase S49 family.</text>
</comment>
<keyword evidence="4" id="KW-0720">Serine protease</keyword>
<protein>
    <recommendedName>
        <fullName evidence="6">Peptidase S49 domain-containing protein</fullName>
    </recommendedName>
</protein>
<dbReference type="GO" id="GO:0008236">
    <property type="term" value="F:serine-type peptidase activity"/>
    <property type="evidence" value="ECO:0007669"/>
    <property type="project" value="UniProtKB-KW"/>
</dbReference>
<feature type="transmembrane region" description="Helical" evidence="5">
    <location>
        <begin position="7"/>
        <end position="25"/>
    </location>
</feature>
<feature type="domain" description="Peptidase S49" evidence="6">
    <location>
        <begin position="124"/>
        <end position="271"/>
    </location>
</feature>
<comment type="caution">
    <text evidence="7">The sequence shown here is derived from an EMBL/GenBank/DDBJ whole genome shotgun (WGS) entry which is preliminary data.</text>
</comment>
<dbReference type="InterPro" id="IPR047272">
    <property type="entry name" value="S49_SppA_C"/>
</dbReference>